<feature type="domain" description="Protein kinase" evidence="1">
    <location>
        <begin position="15"/>
        <end position="344"/>
    </location>
</feature>
<evidence type="ECO:0000313" key="3">
    <source>
        <dbReference type="Proteomes" id="UP001179361"/>
    </source>
</evidence>
<reference evidence="2" key="1">
    <citation type="submission" date="2021-11" db="EMBL/GenBank/DDBJ databases">
        <title>The complete genome of Massilia sp sp. G4R7.</title>
        <authorList>
            <person name="Liu L."/>
            <person name="Yue J."/>
            <person name="Yuan J."/>
            <person name="Yang F."/>
            <person name="Li L."/>
        </authorList>
    </citation>
    <scope>NUCLEOTIDE SEQUENCE</scope>
    <source>
        <strain evidence="2">G4R7</strain>
    </source>
</reference>
<protein>
    <submittedName>
        <fullName evidence="2">Serine/threonine protein kinase</fullName>
    </submittedName>
</protein>
<keyword evidence="2" id="KW-0723">Serine/threonine-protein kinase</keyword>
<accession>A0ABS8PYZ2</accession>
<keyword evidence="3" id="KW-1185">Reference proteome</keyword>
<dbReference type="RefSeq" id="WP_231056064.1">
    <property type="nucleotide sequence ID" value="NZ_JAJNOC010000001.1"/>
</dbReference>
<evidence type="ECO:0000259" key="1">
    <source>
        <dbReference type="PROSITE" id="PS50011"/>
    </source>
</evidence>
<dbReference type="InterPro" id="IPR011009">
    <property type="entry name" value="Kinase-like_dom_sf"/>
</dbReference>
<dbReference type="Proteomes" id="UP001179361">
    <property type="component" value="Unassembled WGS sequence"/>
</dbReference>
<evidence type="ECO:0000313" key="2">
    <source>
        <dbReference type="EMBL" id="MCD2514714.1"/>
    </source>
</evidence>
<dbReference type="Gene3D" id="1.10.510.10">
    <property type="entry name" value="Transferase(Phosphotransferase) domain 1"/>
    <property type="match status" value="1"/>
</dbReference>
<keyword evidence="2" id="KW-0418">Kinase</keyword>
<sequence length="480" mass="51400">MRDDMRLVDEFMNVYYSAGRIGIGGQGMVLRTRDSDIALKLLLDSAGAPLADPQARASALARLQRLRVLPLPPGLPLAGPVAALRDQAGYVMRLLDGMRSFEDVFASPLAALADDVVPAWLGLVHAKNPRAAAQLADYAVTGSSRARLLQLARCAAVLARLHAAGVVYGDLSPSNVFTAGATADSPVWLIDADNLHFDGDPTAANGFFTPGYGAPELVRGDAPPSLTTDCHAFAVLAFKLLCLVHPFIGRQVTEGGWDAACDPYQQAARGELPWIHDADDSNRADDGLAPSLTCSVPLQRLFQECFGPGRIAPWRRPAMAHWPAALAASADCSIDCTGCGMSWFALEFAACPYCQQPRPRLLRLESRQWPDTHSAAWTLLLPLDALQSPVALPARLFQPFSPAGFDEPVLSLQAEEGGYRLRRTGAAGPQLRIARANAHGGRFEALDNFHLDVSALAGEVAILAVGAPARLVRLNFMEAM</sequence>
<organism evidence="2 3">
    <name type="scientific">Massilia phyllostachyos</name>
    <dbReference type="NCBI Taxonomy" id="2898585"/>
    <lineage>
        <taxon>Bacteria</taxon>
        <taxon>Pseudomonadati</taxon>
        <taxon>Pseudomonadota</taxon>
        <taxon>Betaproteobacteria</taxon>
        <taxon>Burkholderiales</taxon>
        <taxon>Oxalobacteraceae</taxon>
        <taxon>Telluria group</taxon>
        <taxon>Massilia</taxon>
    </lineage>
</organism>
<dbReference type="GO" id="GO:0004674">
    <property type="term" value="F:protein serine/threonine kinase activity"/>
    <property type="evidence" value="ECO:0007669"/>
    <property type="project" value="UniProtKB-KW"/>
</dbReference>
<dbReference type="EMBL" id="JAJNOC010000001">
    <property type="protein sequence ID" value="MCD2514714.1"/>
    <property type="molecule type" value="Genomic_DNA"/>
</dbReference>
<dbReference type="PROSITE" id="PS50011">
    <property type="entry name" value="PROTEIN_KINASE_DOM"/>
    <property type="match status" value="1"/>
</dbReference>
<name>A0ABS8PYZ2_9BURK</name>
<proteinExistence type="predicted"/>
<keyword evidence="2" id="KW-0808">Transferase</keyword>
<gene>
    <name evidence="2" type="ORF">LQ564_00120</name>
</gene>
<dbReference type="SUPFAM" id="SSF56112">
    <property type="entry name" value="Protein kinase-like (PK-like)"/>
    <property type="match status" value="1"/>
</dbReference>
<comment type="caution">
    <text evidence="2">The sequence shown here is derived from an EMBL/GenBank/DDBJ whole genome shotgun (WGS) entry which is preliminary data.</text>
</comment>
<dbReference type="InterPro" id="IPR000719">
    <property type="entry name" value="Prot_kinase_dom"/>
</dbReference>